<sequence length="242" mass="28467">MNLPQIVEVKGIRVLTTRQIAEAYEVKEIQIHQNFKNNRVRFVEGKHYISLTGDELKEVKKHLEKIEVVKNRTSHLYLWTEKGALLHAKSLNTDKAWQVYDYLVDFYFRVKEKEPEIPEKKEVVPAQVKTEPVKRRVAIPYMEEPVFIFKNLLALAEDQDVVLKIKDIPGYDSMLKGKRIAVHKNQMFEKVVYEMAYELAHYFVHYNAGNIINSPLAKDYNEQAERAAFMMIRMLDIKAKQK</sequence>
<dbReference type="InterPro" id="IPR018873">
    <property type="entry name" value="KilA-N_DNA-bd_domain"/>
</dbReference>
<name>A0ABS8ETA6_9FIRM</name>
<dbReference type="Proteomes" id="UP001299235">
    <property type="component" value="Unassembled WGS sequence"/>
</dbReference>
<keyword evidence="3" id="KW-1185">Reference proteome</keyword>
<dbReference type="RefSeq" id="WP_248834873.1">
    <property type="nucleotide sequence ID" value="NZ_JAJEQE010000008.1"/>
</dbReference>
<gene>
    <name evidence="2" type="ORF">LKD42_04040</name>
</gene>
<proteinExistence type="predicted"/>
<dbReference type="EMBL" id="JAJEQE010000008">
    <property type="protein sequence ID" value="MCC2148426.1"/>
    <property type="molecule type" value="Genomic_DNA"/>
</dbReference>
<dbReference type="Pfam" id="PF10543">
    <property type="entry name" value="ORF6N"/>
    <property type="match status" value="1"/>
</dbReference>
<evidence type="ECO:0000313" key="3">
    <source>
        <dbReference type="Proteomes" id="UP001299235"/>
    </source>
</evidence>
<evidence type="ECO:0000259" key="1">
    <source>
        <dbReference type="Pfam" id="PF10543"/>
    </source>
</evidence>
<accession>A0ABS8ETA6</accession>
<organism evidence="2 3">
    <name type="scientific">Hominisplanchenecus faecis</name>
    <dbReference type="NCBI Taxonomy" id="2885351"/>
    <lineage>
        <taxon>Bacteria</taxon>
        <taxon>Bacillati</taxon>
        <taxon>Bacillota</taxon>
        <taxon>Clostridia</taxon>
        <taxon>Lachnospirales</taxon>
        <taxon>Lachnospiraceae</taxon>
        <taxon>Hominisplanchenecus</taxon>
    </lineage>
</organism>
<evidence type="ECO:0000313" key="2">
    <source>
        <dbReference type="EMBL" id="MCC2148426.1"/>
    </source>
</evidence>
<feature type="domain" description="KilA-N DNA-binding" evidence="1">
    <location>
        <begin position="5"/>
        <end position="90"/>
    </location>
</feature>
<protein>
    <submittedName>
        <fullName evidence="2">ORF6N domain-containing protein</fullName>
    </submittedName>
</protein>
<reference evidence="2 3" key="1">
    <citation type="submission" date="2021-10" db="EMBL/GenBank/DDBJ databases">
        <title>Anaerobic single-cell dispensing facilitates the cultivation of human gut bacteria.</title>
        <authorList>
            <person name="Afrizal A."/>
        </authorList>
    </citation>
    <scope>NUCLEOTIDE SEQUENCE [LARGE SCALE GENOMIC DNA]</scope>
    <source>
        <strain evidence="2 3">CLA-AA-H246</strain>
    </source>
</reference>
<comment type="caution">
    <text evidence="2">The sequence shown here is derived from an EMBL/GenBank/DDBJ whole genome shotgun (WGS) entry which is preliminary data.</text>
</comment>